<accession>A0A7S7NKA7</accession>
<sequence>MAGTGCSRALHMTTLSMPGSSSNSSFQHYVYIDSTYALQRAQRPAADPPHAQDLFDALERETFQQARHIFTVGEYVRDNVIAHYGIDPARVTAAGTGRGKIAPFHGPKNFDQAPILFVAKERFVEKGGLLLLEAFRTAHARNPRLRLVMVAPPEFRGPIEGTPGVQFRTALPWSELESLFQQAALFAMPALYEPWGLVYLEALACRCPVLGMRRNAMPELTGNGKFGFLIQEPTAQAVSEGLVDAFSNADRLRRMGEAGQTECLRRYTWERTAERIARVMGLPGAPAQPAFTNHRSKEFTA</sequence>
<dbReference type="EMBL" id="CP063849">
    <property type="protein sequence ID" value="QOY85213.1"/>
    <property type="molecule type" value="Genomic_DNA"/>
</dbReference>
<dbReference type="CDD" id="cd03801">
    <property type="entry name" value="GT4_PimA-like"/>
    <property type="match status" value="1"/>
</dbReference>
<feature type="domain" description="Glycosyl transferase family 1" evidence="1">
    <location>
        <begin position="111"/>
        <end position="260"/>
    </location>
</feature>
<protein>
    <submittedName>
        <fullName evidence="2">Glycosyltransferase family 4 protein</fullName>
    </submittedName>
</protein>
<dbReference type="Pfam" id="PF00534">
    <property type="entry name" value="Glycos_transf_1"/>
    <property type="match status" value="1"/>
</dbReference>
<dbReference type="Proteomes" id="UP000593892">
    <property type="component" value="Chromosome"/>
</dbReference>
<dbReference type="PANTHER" id="PTHR45947:SF3">
    <property type="entry name" value="SULFOQUINOVOSYL TRANSFERASE SQD2"/>
    <property type="match status" value="1"/>
</dbReference>
<dbReference type="RefSeq" id="WP_194446883.1">
    <property type="nucleotide sequence ID" value="NZ_CP063849.1"/>
</dbReference>
<proteinExistence type="predicted"/>
<dbReference type="SUPFAM" id="SSF53756">
    <property type="entry name" value="UDP-Glycosyltransferase/glycogen phosphorylase"/>
    <property type="match status" value="1"/>
</dbReference>
<name>A0A7S7NKA7_PALFE</name>
<dbReference type="InterPro" id="IPR050194">
    <property type="entry name" value="Glycosyltransferase_grp1"/>
</dbReference>
<dbReference type="AlphaFoldDB" id="A0A7S7NKA7"/>
<organism evidence="2 3">
    <name type="scientific">Paludibaculum fermentans</name>
    <dbReference type="NCBI Taxonomy" id="1473598"/>
    <lineage>
        <taxon>Bacteria</taxon>
        <taxon>Pseudomonadati</taxon>
        <taxon>Acidobacteriota</taxon>
        <taxon>Terriglobia</taxon>
        <taxon>Bryobacterales</taxon>
        <taxon>Bryobacteraceae</taxon>
        <taxon>Paludibaculum</taxon>
    </lineage>
</organism>
<dbReference type="KEGG" id="pfer:IRI77_20470"/>
<reference evidence="2 3" key="1">
    <citation type="submission" date="2020-10" db="EMBL/GenBank/DDBJ databases">
        <title>Complete genome sequence of Paludibaculum fermentans P105T, a facultatively anaerobic acidobacterium capable of dissimilatory Fe(III) reduction.</title>
        <authorList>
            <person name="Dedysh S.N."/>
            <person name="Beletsky A.V."/>
            <person name="Kulichevskaya I.S."/>
            <person name="Mardanov A.V."/>
            <person name="Ravin N.V."/>
        </authorList>
    </citation>
    <scope>NUCLEOTIDE SEQUENCE [LARGE SCALE GENOMIC DNA]</scope>
    <source>
        <strain evidence="2 3">P105</strain>
    </source>
</reference>
<keyword evidence="3" id="KW-1185">Reference proteome</keyword>
<dbReference type="GO" id="GO:0016757">
    <property type="term" value="F:glycosyltransferase activity"/>
    <property type="evidence" value="ECO:0007669"/>
    <property type="project" value="InterPro"/>
</dbReference>
<evidence type="ECO:0000313" key="2">
    <source>
        <dbReference type="EMBL" id="QOY85213.1"/>
    </source>
</evidence>
<dbReference type="PANTHER" id="PTHR45947">
    <property type="entry name" value="SULFOQUINOVOSYL TRANSFERASE SQD2"/>
    <property type="match status" value="1"/>
</dbReference>
<keyword evidence="2" id="KW-0808">Transferase</keyword>
<gene>
    <name evidence="2" type="ORF">IRI77_20470</name>
</gene>
<evidence type="ECO:0000313" key="3">
    <source>
        <dbReference type="Proteomes" id="UP000593892"/>
    </source>
</evidence>
<dbReference type="Gene3D" id="3.40.50.2000">
    <property type="entry name" value="Glycogen Phosphorylase B"/>
    <property type="match status" value="2"/>
</dbReference>
<dbReference type="InterPro" id="IPR001296">
    <property type="entry name" value="Glyco_trans_1"/>
</dbReference>
<evidence type="ECO:0000259" key="1">
    <source>
        <dbReference type="Pfam" id="PF00534"/>
    </source>
</evidence>